<reference evidence="2 3" key="1">
    <citation type="submission" date="2019-05" db="EMBL/GenBank/DDBJ databases">
        <title>Another draft genome of Portunus trituberculatus and its Hox gene families provides insights of decapod evolution.</title>
        <authorList>
            <person name="Jeong J.-H."/>
            <person name="Song I."/>
            <person name="Kim S."/>
            <person name="Choi T."/>
            <person name="Kim D."/>
            <person name="Ryu S."/>
            <person name="Kim W."/>
        </authorList>
    </citation>
    <scope>NUCLEOTIDE SEQUENCE [LARGE SCALE GENOMIC DNA]</scope>
    <source>
        <tissue evidence="2">Muscle</tissue>
    </source>
</reference>
<organism evidence="2 3">
    <name type="scientific">Portunus trituberculatus</name>
    <name type="common">Swimming crab</name>
    <name type="synonym">Neptunus trituberculatus</name>
    <dbReference type="NCBI Taxonomy" id="210409"/>
    <lineage>
        <taxon>Eukaryota</taxon>
        <taxon>Metazoa</taxon>
        <taxon>Ecdysozoa</taxon>
        <taxon>Arthropoda</taxon>
        <taxon>Crustacea</taxon>
        <taxon>Multicrustacea</taxon>
        <taxon>Malacostraca</taxon>
        <taxon>Eumalacostraca</taxon>
        <taxon>Eucarida</taxon>
        <taxon>Decapoda</taxon>
        <taxon>Pleocyemata</taxon>
        <taxon>Brachyura</taxon>
        <taxon>Eubrachyura</taxon>
        <taxon>Portunoidea</taxon>
        <taxon>Portunidae</taxon>
        <taxon>Portuninae</taxon>
        <taxon>Portunus</taxon>
    </lineage>
</organism>
<evidence type="ECO:0000256" key="1">
    <source>
        <dbReference type="SAM" id="MobiDB-lite"/>
    </source>
</evidence>
<dbReference type="EMBL" id="VSRR010001107">
    <property type="protein sequence ID" value="MPC22619.1"/>
    <property type="molecule type" value="Genomic_DNA"/>
</dbReference>
<dbReference type="Proteomes" id="UP000324222">
    <property type="component" value="Unassembled WGS sequence"/>
</dbReference>
<keyword evidence="3" id="KW-1185">Reference proteome</keyword>
<accession>A0A5B7DNH7</accession>
<gene>
    <name evidence="2" type="ORF">E2C01_015637</name>
</gene>
<evidence type="ECO:0000313" key="2">
    <source>
        <dbReference type="EMBL" id="MPC22619.1"/>
    </source>
</evidence>
<name>A0A5B7DNH7_PORTR</name>
<dbReference type="AlphaFoldDB" id="A0A5B7DNH7"/>
<evidence type="ECO:0000313" key="3">
    <source>
        <dbReference type="Proteomes" id="UP000324222"/>
    </source>
</evidence>
<proteinExistence type="predicted"/>
<sequence>MSPIPSHDFQKVLLAHERVLCTCNLTLTLYKTCRGIYNHSKAPAWSRRRRGGEDSGEWRGPSRDCRLTDL</sequence>
<feature type="region of interest" description="Disordered" evidence="1">
    <location>
        <begin position="45"/>
        <end position="70"/>
    </location>
</feature>
<protein>
    <submittedName>
        <fullName evidence="2">Uncharacterized protein</fullName>
    </submittedName>
</protein>
<comment type="caution">
    <text evidence="2">The sequence shown here is derived from an EMBL/GenBank/DDBJ whole genome shotgun (WGS) entry which is preliminary data.</text>
</comment>
<feature type="compositionally biased region" description="Basic and acidic residues" evidence="1">
    <location>
        <begin position="51"/>
        <end position="70"/>
    </location>
</feature>